<dbReference type="EMBL" id="KQ976549">
    <property type="protein sequence ID" value="KYM80900.1"/>
    <property type="molecule type" value="Genomic_DNA"/>
</dbReference>
<name>A0A151I1Y9_9HYME</name>
<keyword evidence="3" id="KW-1185">Reference proteome</keyword>
<feature type="compositionally biased region" description="Acidic residues" evidence="1">
    <location>
        <begin position="137"/>
        <end position="148"/>
    </location>
</feature>
<feature type="compositionally biased region" description="Basic and acidic residues" evidence="1">
    <location>
        <begin position="127"/>
        <end position="136"/>
    </location>
</feature>
<dbReference type="AlphaFoldDB" id="A0A151I1Y9"/>
<reference evidence="2 3" key="1">
    <citation type="submission" date="2015-09" db="EMBL/GenBank/DDBJ databases">
        <title>Atta colombica WGS genome.</title>
        <authorList>
            <person name="Nygaard S."/>
            <person name="Hu H."/>
            <person name="Boomsma J."/>
            <person name="Zhang G."/>
        </authorList>
    </citation>
    <scope>NUCLEOTIDE SEQUENCE [LARGE SCALE GENOMIC DNA]</scope>
    <source>
        <strain evidence="2">Treedump-2</strain>
        <tissue evidence="2">Whole body</tissue>
    </source>
</reference>
<feature type="region of interest" description="Disordered" evidence="1">
    <location>
        <begin position="117"/>
        <end position="150"/>
    </location>
</feature>
<proteinExistence type="predicted"/>
<organism evidence="2 3">
    <name type="scientific">Atta colombica</name>
    <dbReference type="NCBI Taxonomy" id="520822"/>
    <lineage>
        <taxon>Eukaryota</taxon>
        <taxon>Metazoa</taxon>
        <taxon>Ecdysozoa</taxon>
        <taxon>Arthropoda</taxon>
        <taxon>Hexapoda</taxon>
        <taxon>Insecta</taxon>
        <taxon>Pterygota</taxon>
        <taxon>Neoptera</taxon>
        <taxon>Endopterygota</taxon>
        <taxon>Hymenoptera</taxon>
        <taxon>Apocrita</taxon>
        <taxon>Aculeata</taxon>
        <taxon>Formicoidea</taxon>
        <taxon>Formicidae</taxon>
        <taxon>Myrmicinae</taxon>
        <taxon>Atta</taxon>
    </lineage>
</organism>
<accession>A0A151I1Y9</accession>
<protein>
    <submittedName>
        <fullName evidence="2">Uncharacterized protein</fullName>
    </submittedName>
</protein>
<feature type="region of interest" description="Disordered" evidence="1">
    <location>
        <begin position="26"/>
        <end position="48"/>
    </location>
</feature>
<evidence type="ECO:0000313" key="2">
    <source>
        <dbReference type="EMBL" id="KYM80900.1"/>
    </source>
</evidence>
<gene>
    <name evidence="2" type="ORF">ALC53_08647</name>
</gene>
<dbReference type="Proteomes" id="UP000078540">
    <property type="component" value="Unassembled WGS sequence"/>
</dbReference>
<evidence type="ECO:0000256" key="1">
    <source>
        <dbReference type="SAM" id="MobiDB-lite"/>
    </source>
</evidence>
<evidence type="ECO:0000313" key="3">
    <source>
        <dbReference type="Proteomes" id="UP000078540"/>
    </source>
</evidence>
<sequence length="230" mass="25950">MRSGNDQFPHGGISIVASSVTRFDTPKINSPVMRSERGREKKKSSVIRTTNAHESPYGVMRGSRGANFPRVIAPLHRSNSATLKETARAALAELVSSGCDRVQKSICHLVCQGPETRSFASERRRKGREEPRFVREVEEEEEPNEEGGELGMAYIGGELEEGNVVAGGGHRKELWMRKKERRKEEKRRRKKEARCLKRKKERKVERAKKRKRESDPLPTTAFGLASLASP</sequence>
<feature type="region of interest" description="Disordered" evidence="1">
    <location>
        <begin position="177"/>
        <end position="230"/>
    </location>
</feature>
<feature type="compositionally biased region" description="Basic residues" evidence="1">
    <location>
        <begin position="178"/>
        <end position="211"/>
    </location>
</feature>